<gene>
    <name evidence="1" type="ordered locus">AM1_5772</name>
</gene>
<dbReference type="SUPFAM" id="SSF53756">
    <property type="entry name" value="UDP-Glycosyltransferase/glycogen phosphorylase"/>
    <property type="match status" value="1"/>
</dbReference>
<keyword evidence="2" id="KW-1185">Reference proteome</keyword>
<dbReference type="EMBL" id="CP000828">
    <property type="protein sequence ID" value="ABW30717.1"/>
    <property type="molecule type" value="Genomic_DNA"/>
</dbReference>
<reference evidence="1 2" key="1">
    <citation type="journal article" date="2008" name="Proc. Natl. Acad. Sci. U.S.A.">
        <title>Niche adaptation and genome expansion in the chlorophyll d-producing cyanobacterium Acaryochloris marina.</title>
        <authorList>
            <person name="Swingley W.D."/>
            <person name="Chen M."/>
            <person name="Cheung P.C."/>
            <person name="Conrad A.L."/>
            <person name="Dejesa L.C."/>
            <person name="Hao J."/>
            <person name="Honchak B.M."/>
            <person name="Karbach L.E."/>
            <person name="Kurdoglu A."/>
            <person name="Lahiri S."/>
            <person name="Mastrian S.D."/>
            <person name="Miyashita H."/>
            <person name="Page L."/>
            <person name="Ramakrishna P."/>
            <person name="Satoh S."/>
            <person name="Sattley W.M."/>
            <person name="Shimada Y."/>
            <person name="Taylor H.L."/>
            <person name="Tomo T."/>
            <person name="Tsuchiya T."/>
            <person name="Wang Z.T."/>
            <person name="Raymond J."/>
            <person name="Mimuro M."/>
            <person name="Blankenship R.E."/>
            <person name="Touchman J.W."/>
        </authorList>
    </citation>
    <scope>NUCLEOTIDE SEQUENCE [LARGE SCALE GENOMIC DNA]</scope>
    <source>
        <strain evidence="2">MBIC 11017</strain>
    </source>
</reference>
<accession>B0BZH2</accession>
<evidence type="ECO:0008006" key="3">
    <source>
        <dbReference type="Google" id="ProtNLM"/>
    </source>
</evidence>
<dbReference type="HOGENOM" id="CLU_047683_0_0_3"/>
<dbReference type="STRING" id="329726.AM1_5772"/>
<dbReference type="KEGG" id="amr:AM1_5772"/>
<sequence length="372" mass="43260">MRVLHAPTTVGGNPQGLSKALNKLGIDSKSLALTQNYFNYKPDYVLWSKTDGLILREIKRLILLIKVLFLYDIIHYNFGTTIAYPTWVIKAHKNYIKAIIRFFYRQYCWNLQLIELNIYSLLNKKIFITYQGNDARQGDFCLKNFEFNIASQVDDEFYNPESDALKRIMIQRMSKYCREVYALNPDLMHVLPKKTKFIPYSHVFLDEWTPHYNQLENRKLRIGHAPSNRKVKGTDIILNSLACLEKEGYEFELILVEGVSNSEAKKLYASVDVLIDQIFAGWYGGLAVEAMALGKPVLVYIRELDLKFVPTEMVNDFPFIQVNPNNIESKLRMILELPRKDLLALAKKSRAFVEKWHNPLDIASKIKEDYIT</sequence>
<proteinExistence type="predicted"/>
<dbReference type="eggNOG" id="COG0438">
    <property type="taxonomic scope" value="Bacteria"/>
</dbReference>
<evidence type="ECO:0000313" key="2">
    <source>
        <dbReference type="Proteomes" id="UP000000268"/>
    </source>
</evidence>
<name>B0BZH2_ACAM1</name>
<evidence type="ECO:0000313" key="1">
    <source>
        <dbReference type="EMBL" id="ABW30717.1"/>
    </source>
</evidence>
<dbReference type="AlphaFoldDB" id="B0BZH2"/>
<organism evidence="1 2">
    <name type="scientific">Acaryochloris marina (strain MBIC 11017)</name>
    <dbReference type="NCBI Taxonomy" id="329726"/>
    <lineage>
        <taxon>Bacteria</taxon>
        <taxon>Bacillati</taxon>
        <taxon>Cyanobacteriota</taxon>
        <taxon>Cyanophyceae</taxon>
        <taxon>Acaryochloridales</taxon>
        <taxon>Acaryochloridaceae</taxon>
        <taxon>Acaryochloris</taxon>
    </lineage>
</organism>
<protein>
    <recommendedName>
        <fullName evidence="3">Glycosyl transferase family 1 domain-containing protein</fullName>
    </recommendedName>
</protein>
<dbReference type="CAZy" id="GT4">
    <property type="family name" value="Glycosyltransferase Family 4"/>
</dbReference>
<dbReference type="Proteomes" id="UP000000268">
    <property type="component" value="Chromosome"/>
</dbReference>